<evidence type="ECO:0000313" key="5">
    <source>
        <dbReference type="RefSeq" id="XP_024892860.1"/>
    </source>
</evidence>
<feature type="signal peptide" evidence="2">
    <location>
        <begin position="1"/>
        <end position="20"/>
    </location>
</feature>
<feature type="transmembrane region" description="Helical" evidence="1">
    <location>
        <begin position="638"/>
        <end position="666"/>
    </location>
</feature>
<dbReference type="GO" id="GO:0016747">
    <property type="term" value="F:acyltransferase activity, transferring groups other than amino-acyl groups"/>
    <property type="evidence" value="ECO:0007669"/>
    <property type="project" value="InterPro"/>
</dbReference>
<dbReference type="RefSeq" id="XP_024892860.1">
    <property type="nucleotide sequence ID" value="XM_025037092.1"/>
</dbReference>
<keyword evidence="1" id="KW-1133">Transmembrane helix</keyword>
<protein>
    <submittedName>
        <fullName evidence="5">Nose resistant to fluoxetine protein 6-like</fullName>
    </submittedName>
</protein>
<feature type="transmembrane region" description="Helical" evidence="1">
    <location>
        <begin position="206"/>
        <end position="227"/>
    </location>
</feature>
<feature type="transmembrane region" description="Helical" evidence="1">
    <location>
        <begin position="370"/>
        <end position="391"/>
    </location>
</feature>
<dbReference type="InterPro" id="IPR006621">
    <property type="entry name" value="Nose-resist-to-fluoxetine_N"/>
</dbReference>
<keyword evidence="2" id="KW-0732">Signal</keyword>
<feature type="transmembrane region" description="Helical" evidence="1">
    <location>
        <begin position="277"/>
        <end position="297"/>
    </location>
</feature>
<dbReference type="InterPro" id="IPR002656">
    <property type="entry name" value="Acyl_transf_3_dom"/>
</dbReference>
<feature type="transmembrane region" description="Helical" evidence="1">
    <location>
        <begin position="502"/>
        <end position="519"/>
    </location>
</feature>
<keyword evidence="1" id="KW-0472">Membrane</keyword>
<organism evidence="4 5">
    <name type="scientific">Temnothorax curvispinosus</name>
    <dbReference type="NCBI Taxonomy" id="300111"/>
    <lineage>
        <taxon>Eukaryota</taxon>
        <taxon>Metazoa</taxon>
        <taxon>Ecdysozoa</taxon>
        <taxon>Arthropoda</taxon>
        <taxon>Hexapoda</taxon>
        <taxon>Insecta</taxon>
        <taxon>Pterygota</taxon>
        <taxon>Neoptera</taxon>
        <taxon>Endopterygota</taxon>
        <taxon>Hymenoptera</taxon>
        <taxon>Apocrita</taxon>
        <taxon>Aculeata</taxon>
        <taxon>Formicoidea</taxon>
        <taxon>Formicidae</taxon>
        <taxon>Myrmicinae</taxon>
        <taxon>Temnothorax</taxon>
    </lineage>
</organism>
<dbReference type="SMART" id="SM00703">
    <property type="entry name" value="NRF"/>
    <property type="match status" value="1"/>
</dbReference>
<feature type="chain" id="PRO_5026747008" evidence="2">
    <location>
        <begin position="21"/>
        <end position="695"/>
    </location>
</feature>
<name>A0A6J1RJA8_9HYME</name>
<accession>A0A6J1RJA8</accession>
<evidence type="ECO:0000259" key="3">
    <source>
        <dbReference type="SMART" id="SM00703"/>
    </source>
</evidence>
<dbReference type="PROSITE" id="PS51257">
    <property type="entry name" value="PROKAR_LIPOPROTEIN"/>
    <property type="match status" value="1"/>
</dbReference>
<evidence type="ECO:0000256" key="1">
    <source>
        <dbReference type="SAM" id="Phobius"/>
    </source>
</evidence>
<feature type="transmembrane region" description="Helical" evidence="1">
    <location>
        <begin position="531"/>
        <end position="552"/>
    </location>
</feature>
<feature type="transmembrane region" description="Helical" evidence="1">
    <location>
        <begin position="317"/>
        <end position="342"/>
    </location>
</feature>
<dbReference type="Pfam" id="PF01757">
    <property type="entry name" value="Acyl_transf_3"/>
    <property type="match status" value="1"/>
</dbReference>
<gene>
    <name evidence="5" type="primary">LOC112468064</name>
</gene>
<feature type="transmembrane region" description="Helical" evidence="1">
    <location>
        <begin position="607"/>
        <end position="626"/>
    </location>
</feature>
<dbReference type="GeneID" id="112468064"/>
<sequence length="695" mass="80696">MLRQLVFILFTNSAVLFAGCTQECRILHPAYAIASKADVVKSTTCGKELKTFQDAISRRTLWSLKVLDSSGRPKPGFLYGNNYWLGSRSQCLDTMNTAPLQISKHKILNNTHYRDPRKEFPPFQINYFVAYLRHNSTIQYHVNMFDENVITLGLCLPASCTINNLSFILERIFRDRVIFDDLYSADFQLIEVKKLNDDNKRLPNNVLRFICAGLGFSFLMTSIGTLYDIFIYQKRNVVNVPAAFGKNKIGEILICFSAYTNTEKIFSTKLDASTIPVIHSLKVLSMCSIIMFHSVYYTFNSLDNKVWLWRFLESYQYIGDIGFIAVDIFFLSSGCLVTYMYLRDKANKVPKPIGRGEKLIEFFVHVIKRFIRLTPAYMTVLGIAQLSSAWFDKTSIFYMYERSHETCAKYWWRNLLYIHNFFGIDAMCMSWSWYLSNDMQFYVIAMAVLTLSTIYFYTAVTILSALLIGSIILNGYISHVYEYVATFDEQQKLADIVYIPPWMRINPFIIGIFTGYILTKLKNNFVLKNKHIILCLCRCLAIICKIFVIYLSYNRYTSVLATSIYVALNRLLWAICIACIVIACSIKNQGTVNQLLAFKGWIPLSRLTYCAYLLNPVIIQSIHLYSETSIYFEFLSRILMTLGYIIITYFCSYVLSLMFEMPYILLIRMFIEYRKKLQKAAKSRKKHRKKHGKKI</sequence>
<dbReference type="Proteomes" id="UP000504618">
    <property type="component" value="Unplaced"/>
</dbReference>
<dbReference type="InterPro" id="IPR052728">
    <property type="entry name" value="O2_lipid_transport_reg"/>
</dbReference>
<feature type="transmembrane region" description="Helical" evidence="1">
    <location>
        <begin position="564"/>
        <end position="586"/>
    </location>
</feature>
<proteinExistence type="predicted"/>
<keyword evidence="1" id="KW-0812">Transmembrane</keyword>
<feature type="transmembrane region" description="Helical" evidence="1">
    <location>
        <begin position="441"/>
        <end position="473"/>
    </location>
</feature>
<keyword evidence="4" id="KW-1185">Reference proteome</keyword>
<dbReference type="PANTHER" id="PTHR11161">
    <property type="entry name" value="O-ACYLTRANSFERASE"/>
    <property type="match status" value="1"/>
</dbReference>
<feature type="domain" description="Nose resistant-to-fluoxetine protein N-terminal" evidence="3">
    <location>
        <begin position="42"/>
        <end position="185"/>
    </location>
</feature>
<dbReference type="AlphaFoldDB" id="A0A6J1RJA8"/>
<dbReference type="Pfam" id="PF20146">
    <property type="entry name" value="NRF"/>
    <property type="match status" value="1"/>
</dbReference>
<evidence type="ECO:0000313" key="4">
    <source>
        <dbReference type="Proteomes" id="UP000504618"/>
    </source>
</evidence>
<dbReference type="PANTHER" id="PTHR11161:SF72">
    <property type="entry name" value="FI21449P1"/>
    <property type="match status" value="1"/>
</dbReference>
<evidence type="ECO:0000256" key="2">
    <source>
        <dbReference type="SAM" id="SignalP"/>
    </source>
</evidence>
<dbReference type="OrthoDB" id="207378at2759"/>
<feature type="transmembrane region" description="Helical" evidence="1">
    <location>
        <begin position="411"/>
        <end position="434"/>
    </location>
</feature>
<reference evidence="5" key="1">
    <citation type="submission" date="2025-08" db="UniProtKB">
        <authorList>
            <consortium name="RefSeq"/>
        </authorList>
    </citation>
    <scope>IDENTIFICATION</scope>
    <source>
        <tissue evidence="5">Whole body</tissue>
    </source>
</reference>